<dbReference type="SUPFAM" id="SSF55874">
    <property type="entry name" value="ATPase domain of HSP90 chaperone/DNA topoisomerase II/histidine kinase"/>
    <property type="match status" value="1"/>
</dbReference>
<dbReference type="Pfam" id="PF00072">
    <property type="entry name" value="Response_reg"/>
    <property type="match status" value="1"/>
</dbReference>
<evidence type="ECO:0000256" key="6">
    <source>
        <dbReference type="ARBA" id="ARBA00022553"/>
    </source>
</evidence>
<dbReference type="CDD" id="cd16922">
    <property type="entry name" value="HATPase_EvgS-ArcB-TorS-like"/>
    <property type="match status" value="1"/>
</dbReference>
<dbReference type="SMART" id="SM00387">
    <property type="entry name" value="HATPase_c"/>
    <property type="match status" value="1"/>
</dbReference>
<evidence type="ECO:0000256" key="14">
    <source>
        <dbReference type="PROSITE-ProRule" id="PRU00169"/>
    </source>
</evidence>
<dbReference type="InterPro" id="IPR036097">
    <property type="entry name" value="HisK_dim/P_sf"/>
</dbReference>
<evidence type="ECO:0000256" key="10">
    <source>
        <dbReference type="ARBA" id="ARBA00022741"/>
    </source>
</evidence>
<dbReference type="Gene3D" id="3.30.565.10">
    <property type="entry name" value="Histidine kinase-like ATPase, C-terminal domain"/>
    <property type="match status" value="1"/>
</dbReference>
<keyword evidence="8" id="KW-0812">Transmembrane</keyword>
<dbReference type="InterPro" id="IPR011006">
    <property type="entry name" value="CheY-like_superfamily"/>
</dbReference>
<dbReference type="InterPro" id="IPR036890">
    <property type="entry name" value="HATPase_C_sf"/>
</dbReference>
<keyword evidence="10" id="KW-0547">Nucleotide-binding</keyword>
<evidence type="ECO:0000256" key="9">
    <source>
        <dbReference type="ARBA" id="ARBA00022737"/>
    </source>
</evidence>
<evidence type="ECO:0000256" key="13">
    <source>
        <dbReference type="ARBA" id="ARBA00023136"/>
    </source>
</evidence>
<evidence type="ECO:0000256" key="4">
    <source>
        <dbReference type="ARBA" id="ARBA00022475"/>
    </source>
</evidence>
<dbReference type="InterPro" id="IPR035965">
    <property type="entry name" value="PAS-like_dom_sf"/>
</dbReference>
<dbReference type="InterPro" id="IPR003661">
    <property type="entry name" value="HisK_dim/P_dom"/>
</dbReference>
<dbReference type="CDD" id="cd00130">
    <property type="entry name" value="PAS"/>
    <property type="match status" value="1"/>
</dbReference>
<dbReference type="PROSITE" id="PS50110">
    <property type="entry name" value="RESPONSE_REGULATORY"/>
    <property type="match status" value="1"/>
</dbReference>
<evidence type="ECO:0000259" key="18">
    <source>
        <dbReference type="PROSITE" id="PS50113"/>
    </source>
</evidence>
<dbReference type="FunFam" id="3.30.565.10:FF:000006">
    <property type="entry name" value="Sensor histidine kinase WalK"/>
    <property type="match status" value="1"/>
</dbReference>
<dbReference type="FunFam" id="2.10.70.100:FF:000001">
    <property type="entry name" value="Sensory transduction histidine kinase"/>
    <property type="match status" value="1"/>
</dbReference>
<dbReference type="SMART" id="SM00086">
    <property type="entry name" value="PAC"/>
    <property type="match status" value="1"/>
</dbReference>
<protein>
    <recommendedName>
        <fullName evidence="3">histidine kinase</fullName>
        <ecNumber evidence="3">2.7.13.3</ecNumber>
    </recommendedName>
</protein>
<dbReference type="NCBIfam" id="TIGR00229">
    <property type="entry name" value="sensory_box"/>
    <property type="match status" value="1"/>
</dbReference>
<dbReference type="PRINTS" id="PR00344">
    <property type="entry name" value="BCTRLSENSOR"/>
</dbReference>
<feature type="domain" description="Histidine kinase" evidence="16">
    <location>
        <begin position="263"/>
        <end position="479"/>
    </location>
</feature>
<keyword evidence="6 14" id="KW-0597">Phosphoprotein</keyword>
<dbReference type="PANTHER" id="PTHR43047">
    <property type="entry name" value="TWO-COMPONENT HISTIDINE PROTEIN KINASE"/>
    <property type="match status" value="1"/>
</dbReference>
<dbReference type="Gene3D" id="3.40.50.2300">
    <property type="match status" value="1"/>
</dbReference>
<feature type="domain" description="Response regulatory" evidence="17">
    <location>
        <begin position="506"/>
        <end position="623"/>
    </location>
</feature>
<name>A0A1T2L8V9_9GAMM</name>
<evidence type="ECO:0000256" key="11">
    <source>
        <dbReference type="ARBA" id="ARBA00022777"/>
    </source>
</evidence>
<dbReference type="GO" id="GO:0009927">
    <property type="term" value="F:histidine phosphotransfer kinase activity"/>
    <property type="evidence" value="ECO:0007669"/>
    <property type="project" value="TreeGrafter"/>
</dbReference>
<dbReference type="PANTHER" id="PTHR43047:SF72">
    <property type="entry name" value="OSMOSENSING HISTIDINE PROTEIN KINASE SLN1"/>
    <property type="match status" value="1"/>
</dbReference>
<dbReference type="GO" id="GO:0000155">
    <property type="term" value="F:phosphorelay sensor kinase activity"/>
    <property type="evidence" value="ECO:0007669"/>
    <property type="project" value="InterPro"/>
</dbReference>
<evidence type="ECO:0000256" key="1">
    <source>
        <dbReference type="ARBA" id="ARBA00000085"/>
    </source>
</evidence>
<comment type="caution">
    <text evidence="19">The sequence shown here is derived from an EMBL/GenBank/DDBJ whole genome shotgun (WGS) entry which is preliminary data.</text>
</comment>
<dbReference type="RefSeq" id="WP_172840112.1">
    <property type="nucleotide sequence ID" value="NZ_MPRL01000009.1"/>
</dbReference>
<gene>
    <name evidence="19" type="ORF">BOW53_03615</name>
</gene>
<keyword evidence="13" id="KW-0472">Membrane</keyword>
<dbReference type="SMART" id="SM00388">
    <property type="entry name" value="HisKA"/>
    <property type="match status" value="1"/>
</dbReference>
<dbReference type="Pfam" id="PF08447">
    <property type="entry name" value="PAS_3"/>
    <property type="match status" value="1"/>
</dbReference>
<keyword evidence="5" id="KW-0997">Cell inner membrane</keyword>
<dbReference type="EMBL" id="MPRL01000009">
    <property type="protein sequence ID" value="OOZ41472.1"/>
    <property type="molecule type" value="Genomic_DNA"/>
</dbReference>
<evidence type="ECO:0000256" key="5">
    <source>
        <dbReference type="ARBA" id="ARBA00022519"/>
    </source>
</evidence>
<organism evidence="19 20">
    <name type="scientific">Solemya pervernicosa gill symbiont</name>
    <dbReference type="NCBI Taxonomy" id="642797"/>
    <lineage>
        <taxon>Bacteria</taxon>
        <taxon>Pseudomonadati</taxon>
        <taxon>Pseudomonadota</taxon>
        <taxon>Gammaproteobacteria</taxon>
        <taxon>sulfur-oxidizing symbionts</taxon>
    </lineage>
</organism>
<dbReference type="Pfam" id="PF00512">
    <property type="entry name" value="HisKA"/>
    <property type="match status" value="1"/>
</dbReference>
<dbReference type="InterPro" id="IPR001789">
    <property type="entry name" value="Sig_transdc_resp-reg_receiver"/>
</dbReference>
<evidence type="ECO:0000313" key="20">
    <source>
        <dbReference type="Proteomes" id="UP000191110"/>
    </source>
</evidence>
<sequence>MYGITEAIRHHNQIDEILSAVVEIMPMGWQHPKHTTARITIDDMVIIDESFQITPWKMSSEITIDERSRGRVEIFYTKSFPEIDEGPFLLQERNLLNSIAKTVSEAIERNEAETALADSEQRLREAQSMAHIGNWHSNMTTGDLSWSDEVFHIFGREGTTYIPSLRQYHESIHPDDLQLVESNVQLARESGSYDATHRIVRPDGSVRHVHELAQASFNASGEPVSLTGTIQDITDQIEAEQALIIARDEAEQANTAKSDFLSRMSHELRTPMNAVLGFAQLLEYESTLTEEQQSHIHEIIIAGNHLLALINEVLDLAKVESGKLDMEFEPLQLFPLIKECSALVSTLAEKRQISISINGVSDSVVVADRTRLKQALLNLLSNAIKYNSEKGNIIIEVEALADRRIRVLVTDNGTGIPADRISELFEPFTRLSADKTYIEGTGIGLTLTRKIIEAMKGSIGVSSNVGVGSTFWFDLPQGTPEQSERFTRRSKHSDEPQQTIDKGRVNVLYIEDNSANMRLVAQFISKRPQVRLLEAATPSIGLELATAHHPDLILLDINMPEMDGYQVLKRLQKSDELRHIPVIAVTADAMPHDIKRGLEAGFSDYLTKPLNIEDFFSHHRSTNHHQRDQAW</sequence>
<evidence type="ECO:0000256" key="8">
    <source>
        <dbReference type="ARBA" id="ARBA00022692"/>
    </source>
</evidence>
<keyword evidence="7" id="KW-0808">Transferase</keyword>
<dbReference type="Pfam" id="PF02518">
    <property type="entry name" value="HATPase_c"/>
    <property type="match status" value="1"/>
</dbReference>
<feature type="modified residue" description="4-aspartylphosphate" evidence="14">
    <location>
        <position position="556"/>
    </location>
</feature>
<feature type="region of interest" description="Disordered" evidence="15">
    <location>
        <begin position="478"/>
        <end position="497"/>
    </location>
</feature>
<dbReference type="SUPFAM" id="SSF52172">
    <property type="entry name" value="CheY-like"/>
    <property type="match status" value="1"/>
</dbReference>
<proteinExistence type="predicted"/>
<dbReference type="Gene3D" id="3.30.450.20">
    <property type="entry name" value="PAS domain"/>
    <property type="match status" value="1"/>
</dbReference>
<dbReference type="InterPro" id="IPR005467">
    <property type="entry name" value="His_kinase_dom"/>
</dbReference>
<evidence type="ECO:0000256" key="7">
    <source>
        <dbReference type="ARBA" id="ARBA00022679"/>
    </source>
</evidence>
<evidence type="ECO:0000256" key="3">
    <source>
        <dbReference type="ARBA" id="ARBA00012438"/>
    </source>
</evidence>
<evidence type="ECO:0000259" key="16">
    <source>
        <dbReference type="PROSITE" id="PS50109"/>
    </source>
</evidence>
<dbReference type="PROSITE" id="PS50109">
    <property type="entry name" value="HIS_KIN"/>
    <property type="match status" value="1"/>
</dbReference>
<dbReference type="EC" id="2.7.13.3" evidence="3"/>
<feature type="domain" description="PAC" evidence="18">
    <location>
        <begin position="193"/>
        <end position="245"/>
    </location>
</feature>
<dbReference type="GO" id="GO:0005886">
    <property type="term" value="C:plasma membrane"/>
    <property type="evidence" value="ECO:0007669"/>
    <property type="project" value="UniProtKB-SubCell"/>
</dbReference>
<dbReference type="SUPFAM" id="SSF55785">
    <property type="entry name" value="PYP-like sensor domain (PAS domain)"/>
    <property type="match status" value="1"/>
</dbReference>
<dbReference type="Gene3D" id="2.10.70.100">
    <property type="match status" value="1"/>
</dbReference>
<dbReference type="InterPro" id="IPR001610">
    <property type="entry name" value="PAC"/>
</dbReference>
<dbReference type="PROSITE" id="PS50113">
    <property type="entry name" value="PAC"/>
    <property type="match status" value="1"/>
</dbReference>
<dbReference type="AlphaFoldDB" id="A0A1T2L8V9"/>
<evidence type="ECO:0000256" key="15">
    <source>
        <dbReference type="SAM" id="MobiDB-lite"/>
    </source>
</evidence>
<dbReference type="InterPro" id="IPR000014">
    <property type="entry name" value="PAS"/>
</dbReference>
<comment type="catalytic activity">
    <reaction evidence="1">
        <text>ATP + protein L-histidine = ADP + protein N-phospho-L-histidine.</text>
        <dbReference type="EC" id="2.7.13.3"/>
    </reaction>
</comment>
<evidence type="ECO:0000256" key="2">
    <source>
        <dbReference type="ARBA" id="ARBA00004429"/>
    </source>
</evidence>
<evidence type="ECO:0000256" key="12">
    <source>
        <dbReference type="ARBA" id="ARBA00022989"/>
    </source>
</evidence>
<keyword evidence="4" id="KW-1003">Cell membrane</keyword>
<dbReference type="InterPro" id="IPR000700">
    <property type="entry name" value="PAS-assoc_C"/>
</dbReference>
<dbReference type="CDD" id="cd00082">
    <property type="entry name" value="HisKA"/>
    <property type="match status" value="1"/>
</dbReference>
<reference evidence="19 20" key="1">
    <citation type="submission" date="2016-11" db="EMBL/GenBank/DDBJ databases">
        <title>Mixed transmission modes and dynamic genome evolution in an obligate animal-bacterial symbiosis.</title>
        <authorList>
            <person name="Russell S.L."/>
            <person name="Corbett-Detig R.B."/>
            <person name="Cavanaugh C.M."/>
        </authorList>
    </citation>
    <scope>NUCLEOTIDE SEQUENCE [LARGE SCALE GENOMIC DNA]</scope>
    <source>
        <strain evidence="19">Sveles-Q1</strain>
    </source>
</reference>
<dbReference type="Proteomes" id="UP000191110">
    <property type="component" value="Unassembled WGS sequence"/>
</dbReference>
<accession>A0A1T2L8V9</accession>
<dbReference type="InterPro" id="IPR004358">
    <property type="entry name" value="Sig_transdc_His_kin-like_C"/>
</dbReference>
<keyword evidence="20" id="KW-1185">Reference proteome</keyword>
<evidence type="ECO:0000313" key="19">
    <source>
        <dbReference type="EMBL" id="OOZ41472.1"/>
    </source>
</evidence>
<comment type="subcellular location">
    <subcellularLocation>
        <location evidence="2">Cell inner membrane</location>
        <topology evidence="2">Multi-pass membrane protein</topology>
    </subcellularLocation>
</comment>
<feature type="compositionally biased region" description="Basic and acidic residues" evidence="15">
    <location>
        <begin position="482"/>
        <end position="495"/>
    </location>
</feature>
<keyword evidence="11" id="KW-0418">Kinase</keyword>
<dbReference type="InterPro" id="IPR013655">
    <property type="entry name" value="PAS_fold_3"/>
</dbReference>
<dbReference type="InterPro" id="IPR003594">
    <property type="entry name" value="HATPase_dom"/>
</dbReference>
<dbReference type="SMART" id="SM00448">
    <property type="entry name" value="REC"/>
    <property type="match status" value="1"/>
</dbReference>
<keyword evidence="9" id="KW-0677">Repeat</keyword>
<dbReference type="Gene3D" id="1.10.287.130">
    <property type="match status" value="1"/>
</dbReference>
<keyword evidence="12" id="KW-1133">Transmembrane helix</keyword>
<dbReference type="SUPFAM" id="SSF47384">
    <property type="entry name" value="Homodimeric domain of signal transducing histidine kinase"/>
    <property type="match status" value="1"/>
</dbReference>
<dbReference type="GO" id="GO:0000166">
    <property type="term" value="F:nucleotide binding"/>
    <property type="evidence" value="ECO:0007669"/>
    <property type="project" value="UniProtKB-KW"/>
</dbReference>
<evidence type="ECO:0000259" key="17">
    <source>
        <dbReference type="PROSITE" id="PS50110"/>
    </source>
</evidence>